<dbReference type="InterPro" id="IPR057981">
    <property type="entry name" value="TPR_LAA1-like_C"/>
</dbReference>
<dbReference type="InterPro" id="IPR016024">
    <property type="entry name" value="ARM-type_fold"/>
</dbReference>
<reference evidence="4" key="1">
    <citation type="submission" date="2023-11" db="EMBL/GenBank/DDBJ databases">
        <authorList>
            <person name="Alioto T."/>
            <person name="Alioto T."/>
            <person name="Gomez Garrido J."/>
        </authorList>
    </citation>
    <scope>NUCLEOTIDE SEQUENCE</scope>
</reference>
<evidence type="ECO:0000256" key="2">
    <source>
        <dbReference type="SAM" id="MobiDB-lite"/>
    </source>
</evidence>
<comment type="similarity">
    <text evidence="1">Belongs to the HEATR5 family.</text>
</comment>
<name>A0AAI8Z8H1_9PEZI</name>
<dbReference type="GO" id="GO:0016020">
    <property type="term" value="C:membrane"/>
    <property type="evidence" value="ECO:0007669"/>
    <property type="project" value="TreeGrafter"/>
</dbReference>
<dbReference type="InterPro" id="IPR040108">
    <property type="entry name" value="Laa1/Sip1/HEATR5"/>
</dbReference>
<protein>
    <submittedName>
        <fullName evidence="4">Related to rat omega-conotoxin-sensitive calcium channel alpha-1 subunit rbB-I</fullName>
    </submittedName>
</protein>
<dbReference type="SUPFAM" id="SSF48371">
    <property type="entry name" value="ARM repeat"/>
    <property type="match status" value="2"/>
</dbReference>
<dbReference type="PANTHER" id="PTHR21663">
    <property type="entry name" value="HYPOTHETICAL HEAT DOMAIN-CONTAINING"/>
    <property type="match status" value="1"/>
</dbReference>
<evidence type="ECO:0000259" key="3">
    <source>
        <dbReference type="Pfam" id="PF25808"/>
    </source>
</evidence>
<dbReference type="EMBL" id="CAVMBE010000115">
    <property type="protein sequence ID" value="CAK4034381.1"/>
    <property type="molecule type" value="Genomic_DNA"/>
</dbReference>
<feature type="region of interest" description="Disordered" evidence="2">
    <location>
        <begin position="290"/>
        <end position="325"/>
    </location>
</feature>
<evidence type="ECO:0000313" key="4">
    <source>
        <dbReference type="EMBL" id="CAK4034381.1"/>
    </source>
</evidence>
<dbReference type="Pfam" id="PF25808">
    <property type="entry name" value="TPR_LAA1_C"/>
    <property type="match status" value="1"/>
</dbReference>
<dbReference type="GO" id="GO:0008104">
    <property type="term" value="P:intracellular protein localization"/>
    <property type="evidence" value="ECO:0007669"/>
    <property type="project" value="TreeGrafter"/>
</dbReference>
<sequence length="2046" mass="222280">MAETEQTLPSSTATPAPKPTSNSITTNGQTSPKSEFELDVAKLQSLPSEQQGLYLLTFTAALVRHVDSITGDEATAEQGTIKKELLQIVNLTSPAPTRLIRKNLGRCFAGIFAKGSRRVLYESINELVAIVNAGKEKDLKAKHAAVYCLGAIFEAAGDSAISLSPLACTAVLKLLKPAANETGLRSAIFKACGRITKGIAVAIDEDVGRSIWKQARSAVGSDRSLLVQASACWCLEQLVRCTSYFDNSNDFEKLQAGLWKAMESSSVTVRHAAASCLAAELVKSYTESPNKEAMPKLKRPKKAKKAAKGEEPEEEIERTGSPVPEKPATVLSYSLLEMLRLLSTQFCKAATPNRARAGIAVCYVRIFKALGESVVEQKYGEIAQHLFKDILEYQGWQFNQFRQLLARKFVRIILERVIGSMLGETAQLNACRFLLNDIIKNYPQAIKERPEPSKATLTGAVSTLTSLIQRLDAAIGEIAESCREGLLQVLQHSSFTVQIHTARALRAFAFACPQQLLPAVTICMNSVSRELTLLAGPQRSPRRCIGYAHGLAAILSTSSEHPLYGSVDVYARVLQQATTLLKTSGSSDLRVSSCQLQVAWIMIGGLMSLGPNFVKIHLSQLMLLWRNALPKPVPNDSISRRNMLELSYLAHVRECALGSIKAFLMHNQRLLTSDVSRRLSGMLENTVIFLQSLPSKKTSDDPSNRLSKALQLQDYDVMVRRRVFECFTQLLNLSPAGSIETTAHSTILPLAVAAFSDSEYDAPNSLSAAIATSASTFESIWDLGDNYGFGVTGRMLGLDQRNPISGKVERHWTSRLDHEAEIDQAVLTPIGTAAENDATSCYLRMGDDENDLPGPAATEAVDAAIAAFGLSLPLQSPKVQDSTLEQIATSLGALSLQKDPARKIAITANVALALSTALRVATGDLGSARGELKSVQAERGLQSLLHLCMQDPDDSIRSIAATGLGRLCSSSGTAFTTSEVTYLTETIVNNREPHVRTGCASALAHIHSQLGGMAAGLHMKNIVGILMSLAADTHPLVHFWALDSLAQIAESAGLNFSGYVTSTIGMLSQLYVSESHNVDTVAQASSNMAMGLPVTAAIARGVDAVINVLGPDLQDMTKARDMILTLVRLFSHEEATAILLESLRCLEHLSLYAPGHMEFAEYVRRLQDDVDGSSSEISSLALHGLFTLMRRDAPEVVRTARPGLEDRLWEFLNYEPGQTHIQNIFMNWLQQTGSSDPADWIQRCNNILTKTLAKVEQPKTAPVKDTAGPDLQDEEVAGFAVTAGASKEDEAQAPSSTQELMRWQVRLFAMECLRNLIAIIQKEAAISDNSPGEAALQHKVADVIRIAFSASTAGVAALRVVGMRIIDQVLKMFGRTPDPDFSEAMLLEQYQAQISSALTPAFAADSSPELAAAAVNVCATFIATGIVTDIDRMGRILKTLVSALESFSRDSDTASIGDLKALSSNAQVMVRMAVFAAWAELQIASAEQKYLVDVVKPHIAQLVPLWISSLREYARLRFEPDISATTASLGTPGDLDTVYAALNRETLLKFYQASWLSLVDAIASLIDEDSEFVFDALDNKQTEKKDGEDEREMNGSIARKSTGINYRVEPVAFFFVLYGLAFESLAVRANDDDVLTRQRNLDILEALKKILRPSVSGNAVYQEVVFAETMDLLDRMVLTESLSMQAIIVEIARNLCIVHPSSRHGQPTPINGEALSDDIEQLFELTRIIILVISGLVPGLTETPVSAQLETSEEATGLVRGSLQALVDVSEVFPAIIKTDLHASIFHIFVTILGTASCQAVVVPQSLPIFRRFVASIADDDRAETKQQIRNALKRMLAILRNAQKRETEASLPCEKNTLLAITILLSAAQPLFEADDPMVLRFIGELRECVAAPMTSKAAASCYRTLMLQGVAPRLTFSHAISFMLEAPDLEGMDETRPVMAQTLTMYTSKLPAAQKPPAVVLSLTTLLACAAKQGPSSYQNVAARLLELAATDNTTFRQLVGSLAGEQKQLMERILKSQSGNRGSRQDHSADREPSIALKMDFGG</sequence>
<feature type="region of interest" description="Disordered" evidence="2">
    <location>
        <begin position="2018"/>
        <end position="2046"/>
    </location>
</feature>
<dbReference type="GO" id="GO:0006897">
    <property type="term" value="P:endocytosis"/>
    <property type="evidence" value="ECO:0007669"/>
    <property type="project" value="TreeGrafter"/>
</dbReference>
<feature type="compositionally biased region" description="Basic residues" evidence="2">
    <location>
        <begin position="296"/>
        <end position="306"/>
    </location>
</feature>
<dbReference type="InterPro" id="IPR046837">
    <property type="entry name" value="Laa1/Sip1/HEATR5-like_HEAT"/>
</dbReference>
<dbReference type="GO" id="GO:0005794">
    <property type="term" value="C:Golgi apparatus"/>
    <property type="evidence" value="ECO:0007669"/>
    <property type="project" value="TreeGrafter"/>
</dbReference>
<dbReference type="InterPro" id="IPR011989">
    <property type="entry name" value="ARM-like"/>
</dbReference>
<evidence type="ECO:0000256" key="1">
    <source>
        <dbReference type="ARBA" id="ARBA00008304"/>
    </source>
</evidence>
<proteinExistence type="inferred from homology"/>
<dbReference type="GO" id="GO:0005829">
    <property type="term" value="C:cytosol"/>
    <property type="evidence" value="ECO:0007669"/>
    <property type="project" value="GOC"/>
</dbReference>
<feature type="compositionally biased region" description="Low complexity" evidence="2">
    <location>
        <begin position="7"/>
        <end position="23"/>
    </location>
</feature>
<dbReference type="PANTHER" id="PTHR21663:SF0">
    <property type="entry name" value="HEAT REPEAT-CONTAINING PROTEIN 5B"/>
    <property type="match status" value="1"/>
</dbReference>
<gene>
    <name evidence="4" type="ORF">LECACI_7A009539</name>
</gene>
<dbReference type="Gene3D" id="1.25.10.10">
    <property type="entry name" value="Leucine-rich Repeat Variant"/>
    <property type="match status" value="3"/>
</dbReference>
<organism evidence="4 5">
    <name type="scientific">Lecanosticta acicola</name>
    <dbReference type="NCBI Taxonomy" id="111012"/>
    <lineage>
        <taxon>Eukaryota</taxon>
        <taxon>Fungi</taxon>
        <taxon>Dikarya</taxon>
        <taxon>Ascomycota</taxon>
        <taxon>Pezizomycotina</taxon>
        <taxon>Dothideomycetes</taxon>
        <taxon>Dothideomycetidae</taxon>
        <taxon>Mycosphaerellales</taxon>
        <taxon>Mycosphaerellaceae</taxon>
        <taxon>Lecanosticta</taxon>
    </lineage>
</organism>
<dbReference type="Pfam" id="PF20210">
    <property type="entry name" value="Laa1_Sip1_HTR5"/>
    <property type="match status" value="1"/>
</dbReference>
<feature type="compositionally biased region" description="Polar residues" evidence="2">
    <location>
        <begin position="24"/>
        <end position="33"/>
    </location>
</feature>
<feature type="compositionally biased region" description="Basic and acidic residues" evidence="2">
    <location>
        <begin position="2026"/>
        <end position="2036"/>
    </location>
</feature>
<feature type="domain" description="LAA1-like C-terminal TPR repeats" evidence="3">
    <location>
        <begin position="1876"/>
        <end position="2029"/>
    </location>
</feature>
<evidence type="ECO:0000313" key="5">
    <source>
        <dbReference type="Proteomes" id="UP001296104"/>
    </source>
</evidence>
<dbReference type="GO" id="GO:0042147">
    <property type="term" value="P:retrograde transport, endosome to Golgi"/>
    <property type="evidence" value="ECO:0007669"/>
    <property type="project" value="TreeGrafter"/>
</dbReference>
<dbReference type="Proteomes" id="UP001296104">
    <property type="component" value="Unassembled WGS sequence"/>
</dbReference>
<dbReference type="GO" id="GO:0030139">
    <property type="term" value="C:endocytic vesicle"/>
    <property type="evidence" value="ECO:0007669"/>
    <property type="project" value="TreeGrafter"/>
</dbReference>
<feature type="region of interest" description="Disordered" evidence="2">
    <location>
        <begin position="1"/>
        <end position="33"/>
    </location>
</feature>
<comment type="caution">
    <text evidence="4">The sequence shown here is derived from an EMBL/GenBank/DDBJ whole genome shotgun (WGS) entry which is preliminary data.</text>
</comment>
<accession>A0AAI8Z8H1</accession>
<keyword evidence="5" id="KW-1185">Reference proteome</keyword>